<gene>
    <name evidence="2" type="ORF">NTEN_LOCUS6000</name>
</gene>
<reference evidence="2 3" key="1">
    <citation type="submission" date="2020-02" db="EMBL/GenBank/DDBJ databases">
        <authorList>
            <person name="Ferguson B K."/>
        </authorList>
    </citation>
    <scope>NUCLEOTIDE SEQUENCE [LARGE SCALE GENOMIC DNA]</scope>
</reference>
<feature type="region of interest" description="Disordered" evidence="1">
    <location>
        <begin position="104"/>
        <end position="123"/>
    </location>
</feature>
<sequence length="123" mass="14132">NGSIRIVLKSRIGTEHQKKLFLIHIYSESLPEQVSVCPRVLKFSWCDMIKSCHTFTFQNMEVLRVIYPPMVSVRNVQCSECSGPKIGTALLNWSESMNLVEESVADDSYQPKPWRTGTLEPWE</sequence>
<feature type="non-terminal residue" evidence="2">
    <location>
        <position position="1"/>
    </location>
</feature>
<dbReference type="OrthoDB" id="6583586at2759"/>
<evidence type="ECO:0000313" key="2">
    <source>
        <dbReference type="EMBL" id="CAA9999735.1"/>
    </source>
</evidence>
<protein>
    <submittedName>
        <fullName evidence="2">Uncharacterized protein</fullName>
    </submittedName>
</protein>
<dbReference type="EMBL" id="CADCXU010009040">
    <property type="protein sequence ID" value="CAA9999735.1"/>
    <property type="molecule type" value="Genomic_DNA"/>
</dbReference>
<dbReference type="AlphaFoldDB" id="A0A6H5GAV1"/>
<name>A0A6H5GAV1_9HEMI</name>
<organism evidence="2 3">
    <name type="scientific">Nesidiocoris tenuis</name>
    <dbReference type="NCBI Taxonomy" id="355587"/>
    <lineage>
        <taxon>Eukaryota</taxon>
        <taxon>Metazoa</taxon>
        <taxon>Ecdysozoa</taxon>
        <taxon>Arthropoda</taxon>
        <taxon>Hexapoda</taxon>
        <taxon>Insecta</taxon>
        <taxon>Pterygota</taxon>
        <taxon>Neoptera</taxon>
        <taxon>Paraneoptera</taxon>
        <taxon>Hemiptera</taxon>
        <taxon>Heteroptera</taxon>
        <taxon>Panheteroptera</taxon>
        <taxon>Cimicomorpha</taxon>
        <taxon>Miridae</taxon>
        <taxon>Dicyphina</taxon>
        <taxon>Nesidiocoris</taxon>
    </lineage>
</organism>
<proteinExistence type="predicted"/>
<evidence type="ECO:0000313" key="3">
    <source>
        <dbReference type="Proteomes" id="UP000479000"/>
    </source>
</evidence>
<keyword evidence="3" id="KW-1185">Reference proteome</keyword>
<evidence type="ECO:0000256" key="1">
    <source>
        <dbReference type="SAM" id="MobiDB-lite"/>
    </source>
</evidence>
<dbReference type="Proteomes" id="UP000479000">
    <property type="component" value="Unassembled WGS sequence"/>
</dbReference>
<accession>A0A6H5GAV1</accession>